<sequence length="45" mass="4984">MDCDSPEEFGTYLRNQIDNGVSSDDGEVGVDWMVDYELEVVLANG</sequence>
<proteinExistence type="predicted"/>
<dbReference type="AlphaFoldDB" id="C6BPJ4"/>
<dbReference type="EMBL" id="CP001646">
    <property type="protein sequence ID" value="ACS66118.1"/>
    <property type="molecule type" value="Genomic_DNA"/>
</dbReference>
<dbReference type="KEGG" id="rpf:Rpic12D_4884"/>
<geneLocation type="plasmid" evidence="1">
    <name>pRp12D01</name>
</geneLocation>
<keyword evidence="1" id="KW-0614">Plasmid</keyword>
<dbReference type="HOGENOM" id="CLU_210812_0_0_4"/>
<name>C6BPJ4_RALP1</name>
<protein>
    <submittedName>
        <fullName evidence="1">Uncharacterized protein</fullName>
    </submittedName>
</protein>
<reference evidence="1" key="1">
    <citation type="submission" date="2009-06" db="EMBL/GenBank/DDBJ databases">
        <title>Complete sequence plasmid 1 of Ralstonia pickettii 12D.</title>
        <authorList>
            <consortium name="US DOE Joint Genome Institute"/>
            <person name="Lucas S."/>
            <person name="Copeland A."/>
            <person name="Lapidus A."/>
            <person name="Glavina del Rio T."/>
            <person name="Dalin E."/>
            <person name="Tice H."/>
            <person name="Bruce D."/>
            <person name="Goodwin L."/>
            <person name="Pitluck S."/>
            <person name="Sims D."/>
            <person name="Meincke L."/>
            <person name="Brettin T."/>
            <person name="Detter J.C."/>
            <person name="Han C."/>
            <person name="Larimer F."/>
            <person name="Land M."/>
            <person name="Hauser L."/>
            <person name="Kyrpides N."/>
            <person name="Ovchinnikova G."/>
            <person name="Marsh T."/>
            <person name="Richardson P."/>
        </authorList>
    </citation>
    <scope>NUCLEOTIDE SEQUENCE [LARGE SCALE GENOMIC DNA]</scope>
    <source>
        <strain evidence="1">12D</strain>
        <plasmid>12D</plasmid>
        <plasmid evidence="1">pRp12D01</plasmid>
    </source>
</reference>
<accession>C6BPJ4</accession>
<gene>
    <name evidence="1" type="ordered locus">Rpic12D_4884</name>
</gene>
<evidence type="ECO:0000313" key="1">
    <source>
        <dbReference type="EMBL" id="ACS66118.1"/>
    </source>
</evidence>
<organism evidence="1">
    <name type="scientific">Ralstonia pickettii (strain 12D)</name>
    <dbReference type="NCBI Taxonomy" id="428406"/>
    <lineage>
        <taxon>Bacteria</taxon>
        <taxon>Pseudomonadati</taxon>
        <taxon>Pseudomonadota</taxon>
        <taxon>Betaproteobacteria</taxon>
        <taxon>Burkholderiales</taxon>
        <taxon>Burkholderiaceae</taxon>
        <taxon>Ralstonia</taxon>
    </lineage>
</organism>